<keyword evidence="1" id="KW-0732">Signal</keyword>
<feature type="chain" id="PRO_5037495785" evidence="1">
    <location>
        <begin position="29"/>
        <end position="242"/>
    </location>
</feature>
<dbReference type="RefSeq" id="WP_196990821.1">
    <property type="nucleotide sequence ID" value="NZ_JADWYR010000001.1"/>
</dbReference>
<evidence type="ECO:0000256" key="1">
    <source>
        <dbReference type="SAM" id="SignalP"/>
    </source>
</evidence>
<dbReference type="Proteomes" id="UP000628448">
    <property type="component" value="Unassembled WGS sequence"/>
</dbReference>
<gene>
    <name evidence="3" type="ORF">I5907_11310</name>
</gene>
<dbReference type="AlphaFoldDB" id="A0A931GWU8"/>
<dbReference type="EMBL" id="JADWYR010000001">
    <property type="protein sequence ID" value="MBG9376828.1"/>
    <property type="molecule type" value="Genomic_DNA"/>
</dbReference>
<evidence type="ECO:0000313" key="3">
    <source>
        <dbReference type="EMBL" id="MBG9376828.1"/>
    </source>
</evidence>
<evidence type="ECO:0000259" key="2">
    <source>
        <dbReference type="Pfam" id="PF14371"/>
    </source>
</evidence>
<keyword evidence="4" id="KW-1185">Reference proteome</keyword>
<dbReference type="InterPro" id="IPR025524">
    <property type="entry name" value="DUF4412"/>
</dbReference>
<dbReference type="Pfam" id="PF14371">
    <property type="entry name" value="DUF4412"/>
    <property type="match status" value="1"/>
</dbReference>
<reference evidence="3" key="1">
    <citation type="submission" date="2020-11" db="EMBL/GenBank/DDBJ databases">
        <title>Bacterial whole genome sequence for Panacibacter sp. DH6.</title>
        <authorList>
            <person name="Le V."/>
            <person name="Ko S."/>
            <person name="Ahn C.-Y."/>
            <person name="Oh H.-M."/>
        </authorList>
    </citation>
    <scope>NUCLEOTIDE SEQUENCE</scope>
    <source>
        <strain evidence="3">DH6</strain>
    </source>
</reference>
<organism evidence="3 4">
    <name type="scientific">Panacibacter microcysteis</name>
    <dbReference type="NCBI Taxonomy" id="2793269"/>
    <lineage>
        <taxon>Bacteria</taxon>
        <taxon>Pseudomonadati</taxon>
        <taxon>Bacteroidota</taxon>
        <taxon>Chitinophagia</taxon>
        <taxon>Chitinophagales</taxon>
        <taxon>Chitinophagaceae</taxon>
        <taxon>Panacibacter</taxon>
    </lineage>
</organism>
<name>A0A931GWU8_9BACT</name>
<feature type="domain" description="DUF4412" evidence="2">
    <location>
        <begin position="73"/>
        <end position="224"/>
    </location>
</feature>
<feature type="signal peptide" evidence="1">
    <location>
        <begin position="1"/>
        <end position="28"/>
    </location>
</feature>
<evidence type="ECO:0000313" key="4">
    <source>
        <dbReference type="Proteomes" id="UP000628448"/>
    </source>
</evidence>
<sequence>MKTMRLTGTKSVGLALLTGVFFFFTPEAALQAQDVTKFNFKTGITYSISEGAKKAGNKLTMWFSDGDYAAMEPAENNMVLMIFDTKNTKMLTIMQAQKMVMTMDFGKFQQQYKDKKTGEDQPSAPKGQVTKTGVSEKIMGYNCDQYKITSAESESLVWVTTELDAGYINFAKSMMMAMNSGKGKTGNNALGNLQDIANGVMLKMITKDLSNNKEVMLEATNVNTSGKEVDITGYQTMKISGQ</sequence>
<proteinExistence type="predicted"/>
<protein>
    <submittedName>
        <fullName evidence="3">DUF4412 domain-containing protein</fullName>
    </submittedName>
</protein>
<comment type="caution">
    <text evidence="3">The sequence shown here is derived from an EMBL/GenBank/DDBJ whole genome shotgun (WGS) entry which is preliminary data.</text>
</comment>
<accession>A0A931GWU8</accession>